<comment type="cofactor">
    <cofactor evidence="6">
        <name>[2Fe-2S] cluster</name>
        <dbReference type="ChEBI" id="CHEBI:190135"/>
    </cofactor>
</comment>
<feature type="binding site" evidence="7">
    <location>
        <position position="127"/>
    </location>
    <ligand>
        <name>[2Fe-2S] cluster</name>
        <dbReference type="ChEBI" id="CHEBI:190135"/>
    </ligand>
</feature>
<dbReference type="Pfam" id="PF01257">
    <property type="entry name" value="2Fe-2S_thioredx"/>
    <property type="match status" value="1"/>
</dbReference>
<keyword evidence="5 7" id="KW-0411">Iron-sulfur</keyword>
<evidence type="ECO:0000256" key="5">
    <source>
        <dbReference type="ARBA" id="ARBA00023014"/>
    </source>
</evidence>
<proteinExistence type="inferred from homology"/>
<sequence length="195" mass="21258">MARLSPENEVLAGQIIARYPRSRSALIPLLHVAQQQDGWVTDEAMAHIGELLGLTPAEVLGTCSFYEMFRREPVGTYLVNVCTNISCQLLGGEELLEHVEQRLGVKAGATTADGMFTVEDVECIAACTEAPCLQVNYRYFHRITHQGFDALVDDLRAGRRSDEIPPHGTTTRLRQTIPAGRWAGVGAVGLAPEVG</sequence>
<feature type="binding site" evidence="7">
    <location>
        <position position="87"/>
    </location>
    <ligand>
        <name>[2Fe-2S] cluster</name>
        <dbReference type="ChEBI" id="CHEBI:190135"/>
    </ligand>
</feature>
<keyword evidence="2 7" id="KW-0001">2Fe-2S</keyword>
<comment type="similarity">
    <text evidence="1">Belongs to the complex I 24 kDa subunit family.</text>
</comment>
<evidence type="ECO:0000313" key="8">
    <source>
        <dbReference type="EMBL" id="CAA9236258.1"/>
    </source>
</evidence>
<dbReference type="GO" id="GO:0046872">
    <property type="term" value="F:metal ion binding"/>
    <property type="evidence" value="ECO:0007669"/>
    <property type="project" value="UniProtKB-KW"/>
</dbReference>
<dbReference type="FunFam" id="1.10.10.1590:FF:000001">
    <property type="entry name" value="NADH-quinone oxidoreductase subunit E"/>
    <property type="match status" value="1"/>
</dbReference>
<dbReference type="Gene3D" id="3.40.30.10">
    <property type="entry name" value="Glutaredoxin"/>
    <property type="match status" value="1"/>
</dbReference>
<feature type="binding site" evidence="7">
    <location>
        <position position="123"/>
    </location>
    <ligand>
        <name>[2Fe-2S] cluster</name>
        <dbReference type="ChEBI" id="CHEBI:190135"/>
    </ligand>
</feature>
<dbReference type="AlphaFoldDB" id="A0A6J4HY42"/>
<dbReference type="GO" id="GO:0003954">
    <property type="term" value="F:NADH dehydrogenase activity"/>
    <property type="evidence" value="ECO:0007669"/>
    <property type="project" value="TreeGrafter"/>
</dbReference>
<dbReference type="PANTHER" id="PTHR10371:SF3">
    <property type="entry name" value="NADH DEHYDROGENASE [UBIQUINONE] FLAVOPROTEIN 2, MITOCHONDRIAL"/>
    <property type="match status" value="1"/>
</dbReference>
<dbReference type="EC" id="1.6.5.3" evidence="8"/>
<gene>
    <name evidence="8" type="ORF">AVDCRST_MAG20-1491</name>
</gene>
<dbReference type="NCBIfam" id="TIGR01958">
    <property type="entry name" value="nuoE_fam"/>
    <property type="match status" value="1"/>
</dbReference>
<dbReference type="EMBL" id="CADCSY010000065">
    <property type="protein sequence ID" value="CAA9236258.1"/>
    <property type="molecule type" value="Genomic_DNA"/>
</dbReference>
<organism evidence="8">
    <name type="scientific">uncultured Acidimicrobiales bacterium</name>
    <dbReference type="NCBI Taxonomy" id="310071"/>
    <lineage>
        <taxon>Bacteria</taxon>
        <taxon>Bacillati</taxon>
        <taxon>Actinomycetota</taxon>
        <taxon>Acidimicrobiia</taxon>
        <taxon>Acidimicrobiales</taxon>
        <taxon>environmental samples</taxon>
    </lineage>
</organism>
<evidence type="ECO:0000256" key="6">
    <source>
        <dbReference type="ARBA" id="ARBA00034078"/>
    </source>
</evidence>
<reference evidence="8" key="1">
    <citation type="submission" date="2020-02" db="EMBL/GenBank/DDBJ databases">
        <authorList>
            <person name="Meier V. D."/>
        </authorList>
    </citation>
    <scope>NUCLEOTIDE SEQUENCE</scope>
    <source>
        <strain evidence="8">AVDCRST_MAG20</strain>
    </source>
</reference>
<dbReference type="PIRSF" id="PIRSF000216">
    <property type="entry name" value="NADH_DH_24kDa"/>
    <property type="match status" value="1"/>
</dbReference>
<protein>
    <submittedName>
        <fullName evidence="8">NADH-ubiquinone oxidoreductase chain E</fullName>
        <ecNumber evidence="8">1.6.5.3</ecNumber>
    </submittedName>
</protein>
<evidence type="ECO:0000256" key="7">
    <source>
        <dbReference type="PIRSR" id="PIRSR000216-1"/>
    </source>
</evidence>
<evidence type="ECO:0000256" key="3">
    <source>
        <dbReference type="ARBA" id="ARBA00022723"/>
    </source>
</evidence>
<evidence type="ECO:0000256" key="2">
    <source>
        <dbReference type="ARBA" id="ARBA00022714"/>
    </source>
</evidence>
<dbReference type="InterPro" id="IPR002023">
    <property type="entry name" value="NuoE-like"/>
</dbReference>
<dbReference type="InterPro" id="IPR036249">
    <property type="entry name" value="Thioredoxin-like_sf"/>
</dbReference>
<keyword evidence="8" id="KW-0830">Ubiquinone</keyword>
<dbReference type="SUPFAM" id="SSF52833">
    <property type="entry name" value="Thioredoxin-like"/>
    <property type="match status" value="1"/>
</dbReference>
<dbReference type="InterPro" id="IPR041921">
    <property type="entry name" value="NuoE_N"/>
</dbReference>
<evidence type="ECO:0000256" key="1">
    <source>
        <dbReference type="ARBA" id="ARBA00010643"/>
    </source>
</evidence>
<keyword evidence="4 7" id="KW-0408">Iron</keyword>
<dbReference type="Gene3D" id="1.10.10.1590">
    <property type="entry name" value="NADH-quinone oxidoreductase subunit E"/>
    <property type="match status" value="1"/>
</dbReference>
<feature type="binding site" evidence="7">
    <location>
        <position position="82"/>
    </location>
    <ligand>
        <name>[2Fe-2S] cluster</name>
        <dbReference type="ChEBI" id="CHEBI:190135"/>
    </ligand>
</feature>
<comment type="cofactor">
    <cofactor evidence="7">
        <name>[2Fe-2S] cluster</name>
        <dbReference type="ChEBI" id="CHEBI:190135"/>
    </cofactor>
    <text evidence="7">Binds 1 [2Fe-2S] cluster.</text>
</comment>
<dbReference type="GO" id="GO:0051537">
    <property type="term" value="F:2 iron, 2 sulfur cluster binding"/>
    <property type="evidence" value="ECO:0007669"/>
    <property type="project" value="UniProtKB-KW"/>
</dbReference>
<keyword evidence="8" id="KW-0560">Oxidoreductase</keyword>
<dbReference type="CDD" id="cd03064">
    <property type="entry name" value="TRX_Fd_NuoE"/>
    <property type="match status" value="1"/>
</dbReference>
<keyword evidence="3 7" id="KW-0479">Metal-binding</keyword>
<accession>A0A6J4HY42</accession>
<evidence type="ECO:0000256" key="4">
    <source>
        <dbReference type="ARBA" id="ARBA00023004"/>
    </source>
</evidence>
<dbReference type="PANTHER" id="PTHR10371">
    <property type="entry name" value="NADH DEHYDROGENASE UBIQUINONE FLAVOPROTEIN 2, MITOCHONDRIAL"/>
    <property type="match status" value="1"/>
</dbReference>
<dbReference type="InterPro" id="IPR042128">
    <property type="entry name" value="NuoE_dom"/>
</dbReference>
<name>A0A6J4HY42_9ACTN</name>